<reference evidence="3" key="1">
    <citation type="submission" date="2022-08" db="EMBL/GenBank/DDBJ databases">
        <authorList>
            <person name="Gutierrez-Valencia J."/>
        </authorList>
    </citation>
    <scope>NUCLEOTIDE SEQUENCE</scope>
</reference>
<evidence type="ECO:0008006" key="5">
    <source>
        <dbReference type="Google" id="ProtNLM"/>
    </source>
</evidence>
<keyword evidence="4" id="KW-1185">Reference proteome</keyword>
<dbReference type="PANTHER" id="PTHR31642">
    <property type="entry name" value="TRICHOTHECENE 3-O-ACETYLTRANSFERASE"/>
    <property type="match status" value="1"/>
</dbReference>
<accession>A0AAV0R4J4</accession>
<dbReference type="InterPro" id="IPR023213">
    <property type="entry name" value="CAT-like_dom_sf"/>
</dbReference>
<evidence type="ECO:0000313" key="3">
    <source>
        <dbReference type="EMBL" id="CAI0552191.1"/>
    </source>
</evidence>
<dbReference type="InterPro" id="IPR050317">
    <property type="entry name" value="Plant_Fungal_Acyltransferase"/>
</dbReference>
<proteinExistence type="inferred from homology"/>
<comment type="caution">
    <text evidence="3">The sequence shown here is derived from an EMBL/GenBank/DDBJ whole genome shotgun (WGS) entry which is preliminary data.</text>
</comment>
<evidence type="ECO:0000313" key="4">
    <source>
        <dbReference type="Proteomes" id="UP001154282"/>
    </source>
</evidence>
<evidence type="ECO:0000256" key="2">
    <source>
        <dbReference type="ARBA" id="ARBA00022679"/>
    </source>
</evidence>
<dbReference type="GO" id="GO:0016747">
    <property type="term" value="F:acyltransferase activity, transferring groups other than amino-acyl groups"/>
    <property type="evidence" value="ECO:0007669"/>
    <property type="project" value="TreeGrafter"/>
</dbReference>
<dbReference type="PANTHER" id="PTHR31642:SF310">
    <property type="entry name" value="FATTY ALCOHOL:CAFFEOYL-COA ACYLTRANSFERASE"/>
    <property type="match status" value="1"/>
</dbReference>
<feature type="non-terminal residue" evidence="3">
    <location>
        <position position="1"/>
    </location>
</feature>
<name>A0AAV0R4J4_9ROSI</name>
<dbReference type="EMBL" id="CAMGYJ010000010">
    <property type="protein sequence ID" value="CAI0552191.1"/>
    <property type="molecule type" value="Genomic_DNA"/>
</dbReference>
<comment type="similarity">
    <text evidence="1">Belongs to the plant acyltransferase family.</text>
</comment>
<protein>
    <recommendedName>
        <fullName evidence="5">Omega-hydroxypalmitate O-feruloyl transferase</fullName>
    </recommendedName>
</protein>
<dbReference type="AlphaFoldDB" id="A0AAV0R4J4"/>
<evidence type="ECO:0000256" key="1">
    <source>
        <dbReference type="ARBA" id="ARBA00009861"/>
    </source>
</evidence>
<keyword evidence="2" id="KW-0808">Transferase</keyword>
<dbReference type="Proteomes" id="UP001154282">
    <property type="component" value="Unassembled WGS sequence"/>
</dbReference>
<dbReference type="Pfam" id="PF02458">
    <property type="entry name" value="Transferase"/>
    <property type="match status" value="1"/>
</dbReference>
<gene>
    <name evidence="3" type="ORF">LITE_LOCUS46302</name>
</gene>
<sequence length="452" mass="50592">IIPFGEVHITTYAMCKPSLSNNLTVKRGEPVMVSPPEEEITKKKGVFPLSNLDQIACWVRSIYGFKSDKRGNETAGQVFKNALQKLLVHYYPLAGRLIVVSQGKFAVSCYEQGAVFVEAEADFAMQDVEEMVKTDPSKLMDFVYDDGIYSNAKPLPQCPLLVAQVTKLKCGGFVFGMCICHCLVDGFIATEVVNSWARIARGLSISVLPCMDKSSLLPRNPLKVEFPHPEFTEIENRTSTIDDFSKENMVRRVFHFNRRSLNELKSKAMEGGVLSKCSTFECLTTFIWRARTKALNMFGDQETKLIIPVNVREKMNPPLPKGYLGNGIAGACTIREARDLNDESFATTVKLVQDSIKMIGNASVRSWIDCYETRRSLHPLAHTMIATTWSRIPFCTNDFGWGDAILMAPMALPCDEMVIFFPGNGKERYGDMCVYVALPESAMVIFQDLVMV</sequence>
<organism evidence="3 4">
    <name type="scientific">Linum tenue</name>
    <dbReference type="NCBI Taxonomy" id="586396"/>
    <lineage>
        <taxon>Eukaryota</taxon>
        <taxon>Viridiplantae</taxon>
        <taxon>Streptophyta</taxon>
        <taxon>Embryophyta</taxon>
        <taxon>Tracheophyta</taxon>
        <taxon>Spermatophyta</taxon>
        <taxon>Magnoliopsida</taxon>
        <taxon>eudicotyledons</taxon>
        <taxon>Gunneridae</taxon>
        <taxon>Pentapetalae</taxon>
        <taxon>rosids</taxon>
        <taxon>fabids</taxon>
        <taxon>Malpighiales</taxon>
        <taxon>Linaceae</taxon>
        <taxon>Linum</taxon>
    </lineage>
</organism>
<dbReference type="Gene3D" id="3.30.559.10">
    <property type="entry name" value="Chloramphenicol acetyltransferase-like domain"/>
    <property type="match status" value="2"/>
</dbReference>